<organism evidence="1 2">
    <name type="scientific">Ensete ventricosum</name>
    <name type="common">Abyssinian banana</name>
    <name type="synonym">Musa ensete</name>
    <dbReference type="NCBI Taxonomy" id="4639"/>
    <lineage>
        <taxon>Eukaryota</taxon>
        <taxon>Viridiplantae</taxon>
        <taxon>Streptophyta</taxon>
        <taxon>Embryophyta</taxon>
        <taxon>Tracheophyta</taxon>
        <taxon>Spermatophyta</taxon>
        <taxon>Magnoliopsida</taxon>
        <taxon>Liliopsida</taxon>
        <taxon>Zingiberales</taxon>
        <taxon>Musaceae</taxon>
        <taxon>Ensete</taxon>
    </lineage>
</organism>
<reference evidence="1 2" key="1">
    <citation type="journal article" date="2014" name="Agronomy (Basel)">
        <title>A Draft Genome Sequence for Ensete ventricosum, the Drought-Tolerant Tree Against Hunger.</title>
        <authorList>
            <person name="Harrison J."/>
            <person name="Moore K.A."/>
            <person name="Paszkiewicz K."/>
            <person name="Jones T."/>
            <person name="Grant M."/>
            <person name="Ambacheew D."/>
            <person name="Muzemil S."/>
            <person name="Studholme D.J."/>
        </authorList>
    </citation>
    <scope>NUCLEOTIDE SEQUENCE [LARGE SCALE GENOMIC DNA]</scope>
</reference>
<dbReference type="AlphaFoldDB" id="A0A426WVZ4"/>
<name>A0A426WVZ4_ENSVE</name>
<proteinExistence type="predicted"/>
<accession>A0A426WVZ4</accession>
<sequence>MIGAAGELGYFSAYIRLREPGKSKDKVECKVTDSRAMGLAAPWYYRGETSMVIDPLLSWRESIGRKRS</sequence>
<evidence type="ECO:0000313" key="1">
    <source>
        <dbReference type="EMBL" id="RRT31440.1"/>
    </source>
</evidence>
<gene>
    <name evidence="1" type="ORF">B296_00047537</name>
</gene>
<evidence type="ECO:0000313" key="2">
    <source>
        <dbReference type="Proteomes" id="UP000287651"/>
    </source>
</evidence>
<comment type="caution">
    <text evidence="1">The sequence shown here is derived from an EMBL/GenBank/DDBJ whole genome shotgun (WGS) entry which is preliminary data.</text>
</comment>
<protein>
    <submittedName>
        <fullName evidence="1">Uncharacterized protein</fullName>
    </submittedName>
</protein>
<dbReference type="Proteomes" id="UP000287651">
    <property type="component" value="Unassembled WGS sequence"/>
</dbReference>
<dbReference type="EMBL" id="AMZH03039769">
    <property type="protein sequence ID" value="RRT31440.1"/>
    <property type="molecule type" value="Genomic_DNA"/>
</dbReference>